<evidence type="ECO:0000256" key="9">
    <source>
        <dbReference type="ARBA" id="ARBA00035011"/>
    </source>
</evidence>
<dbReference type="CDD" id="cd11019">
    <property type="entry name" value="OsENODL1_like"/>
    <property type="match status" value="1"/>
</dbReference>
<keyword evidence="15" id="KW-1185">Reference proteome</keyword>
<evidence type="ECO:0000256" key="4">
    <source>
        <dbReference type="ARBA" id="ARBA00022729"/>
    </source>
</evidence>
<keyword evidence="7" id="KW-0325">Glycoprotein</keyword>
<dbReference type="Proteomes" id="UP001174677">
    <property type="component" value="Chromosome 15"/>
</dbReference>
<gene>
    <name evidence="14" type="ORF">P3X46_027141</name>
</gene>
<keyword evidence="3" id="KW-0336">GPI-anchor</keyword>
<evidence type="ECO:0000256" key="10">
    <source>
        <dbReference type="SAM" id="MobiDB-lite"/>
    </source>
</evidence>
<dbReference type="EMBL" id="JARPOI010000015">
    <property type="protein sequence ID" value="KAJ9153730.1"/>
    <property type="molecule type" value="Genomic_DNA"/>
</dbReference>
<evidence type="ECO:0000256" key="3">
    <source>
        <dbReference type="ARBA" id="ARBA00022622"/>
    </source>
</evidence>
<dbReference type="Gene3D" id="2.60.40.420">
    <property type="entry name" value="Cupredoxins - blue copper proteins"/>
    <property type="match status" value="1"/>
</dbReference>
<keyword evidence="11" id="KW-1133">Transmembrane helix</keyword>
<comment type="similarity">
    <text evidence="9">Belongs to the early nodulin-like (ENODL) family.</text>
</comment>
<evidence type="ECO:0000256" key="5">
    <source>
        <dbReference type="ARBA" id="ARBA00023136"/>
    </source>
</evidence>
<comment type="subcellular location">
    <subcellularLocation>
        <location evidence="1">Cell membrane</location>
        <topology evidence="1">Lipid-anchor</topology>
        <topology evidence="1">GPI-anchor</topology>
    </subcellularLocation>
</comment>
<keyword evidence="2" id="KW-1003">Cell membrane</keyword>
<evidence type="ECO:0000256" key="1">
    <source>
        <dbReference type="ARBA" id="ARBA00004609"/>
    </source>
</evidence>
<comment type="caution">
    <text evidence="14">The sequence shown here is derived from an EMBL/GenBank/DDBJ whole genome shotgun (WGS) entry which is preliminary data.</text>
</comment>
<dbReference type="SUPFAM" id="SSF49503">
    <property type="entry name" value="Cupredoxins"/>
    <property type="match status" value="1"/>
</dbReference>
<dbReference type="PANTHER" id="PTHR33021">
    <property type="entry name" value="BLUE COPPER PROTEIN"/>
    <property type="match status" value="1"/>
</dbReference>
<keyword evidence="4 12" id="KW-0732">Signal</keyword>
<dbReference type="PANTHER" id="PTHR33021:SF253">
    <property type="entry name" value="EARLY NODULIN-LIKE PROTEIN 9"/>
    <property type="match status" value="1"/>
</dbReference>
<reference evidence="14 15" key="1">
    <citation type="journal article" date="2023" name="Plant Biotechnol. J.">
        <title>Chromosome-level wild Hevea brasiliensis genome provides new tools for genomic-assisted breeding and valuable loci to elevate rubber yield.</title>
        <authorList>
            <person name="Cheng H."/>
            <person name="Song X."/>
            <person name="Hu Y."/>
            <person name="Wu T."/>
            <person name="Yang Q."/>
            <person name="An Z."/>
            <person name="Feng S."/>
            <person name="Deng Z."/>
            <person name="Wu W."/>
            <person name="Zeng X."/>
            <person name="Tu M."/>
            <person name="Wang X."/>
            <person name="Huang H."/>
        </authorList>
    </citation>
    <scope>NUCLEOTIDE SEQUENCE [LARGE SCALE GENOMIC DNA]</scope>
    <source>
        <strain evidence="14">MT/VB/25A 57/8</strain>
    </source>
</reference>
<dbReference type="InterPro" id="IPR041846">
    <property type="entry name" value="ENL_dom"/>
</dbReference>
<proteinExistence type="inferred from homology"/>
<keyword evidence="8" id="KW-0449">Lipoprotein</keyword>
<protein>
    <recommendedName>
        <fullName evidence="13">Phytocyanin domain-containing protein</fullName>
    </recommendedName>
</protein>
<dbReference type="Pfam" id="PF02298">
    <property type="entry name" value="Cu_bind_like"/>
    <property type="match status" value="1"/>
</dbReference>
<evidence type="ECO:0000313" key="14">
    <source>
        <dbReference type="EMBL" id="KAJ9153730.1"/>
    </source>
</evidence>
<evidence type="ECO:0000256" key="2">
    <source>
        <dbReference type="ARBA" id="ARBA00022475"/>
    </source>
</evidence>
<evidence type="ECO:0000256" key="12">
    <source>
        <dbReference type="SAM" id="SignalP"/>
    </source>
</evidence>
<evidence type="ECO:0000256" key="7">
    <source>
        <dbReference type="ARBA" id="ARBA00023180"/>
    </source>
</evidence>
<feature type="transmembrane region" description="Helical" evidence="11">
    <location>
        <begin position="189"/>
        <end position="207"/>
    </location>
</feature>
<evidence type="ECO:0000256" key="11">
    <source>
        <dbReference type="SAM" id="Phobius"/>
    </source>
</evidence>
<name>A0ABQ9L249_HEVBR</name>
<dbReference type="PROSITE" id="PS51485">
    <property type="entry name" value="PHYTOCYANIN"/>
    <property type="match status" value="1"/>
</dbReference>
<feature type="chain" id="PRO_5047009818" description="Phytocyanin domain-containing protein" evidence="12">
    <location>
        <begin position="34"/>
        <end position="208"/>
    </location>
</feature>
<accession>A0ABQ9L249</accession>
<keyword evidence="6" id="KW-1015">Disulfide bond</keyword>
<feature type="domain" description="Phytocyanin" evidence="13">
    <location>
        <begin position="34"/>
        <end position="138"/>
    </location>
</feature>
<feature type="compositionally biased region" description="Low complexity" evidence="10">
    <location>
        <begin position="144"/>
        <end position="168"/>
    </location>
</feature>
<organism evidence="14 15">
    <name type="scientific">Hevea brasiliensis</name>
    <name type="common">Para rubber tree</name>
    <name type="synonym">Siphonia brasiliensis</name>
    <dbReference type="NCBI Taxonomy" id="3981"/>
    <lineage>
        <taxon>Eukaryota</taxon>
        <taxon>Viridiplantae</taxon>
        <taxon>Streptophyta</taxon>
        <taxon>Embryophyta</taxon>
        <taxon>Tracheophyta</taxon>
        <taxon>Spermatophyta</taxon>
        <taxon>Magnoliopsida</taxon>
        <taxon>eudicotyledons</taxon>
        <taxon>Gunneridae</taxon>
        <taxon>Pentapetalae</taxon>
        <taxon>rosids</taxon>
        <taxon>fabids</taxon>
        <taxon>Malpighiales</taxon>
        <taxon>Euphorbiaceae</taxon>
        <taxon>Crotonoideae</taxon>
        <taxon>Micrandreae</taxon>
        <taxon>Hevea</taxon>
    </lineage>
</organism>
<dbReference type="InterPro" id="IPR039391">
    <property type="entry name" value="Phytocyanin-like"/>
</dbReference>
<sequence>MAAETISRSNYQLKALHVLGLFCLMLLFQKGNATQFTVGGDKGWTVSGNASAYNYNQWAERTRFQIGDSLLFVYKPDQDSVLQVTKEDYDNCTTTAALATFNDGHTVFTFNRSGPFYFISGNKENCLKSEKMVVIVLADRSNHSSNTNVTSAASSPAPAGEEAPPTGTVEINPTPSPTGQPPSAASSTLISFTGCIGAFFASSLILIY</sequence>
<feature type="signal peptide" evidence="12">
    <location>
        <begin position="1"/>
        <end position="33"/>
    </location>
</feature>
<keyword evidence="11" id="KW-0812">Transmembrane</keyword>
<dbReference type="InterPro" id="IPR003245">
    <property type="entry name" value="Phytocyanin_dom"/>
</dbReference>
<keyword evidence="5 11" id="KW-0472">Membrane</keyword>
<evidence type="ECO:0000256" key="6">
    <source>
        <dbReference type="ARBA" id="ARBA00023157"/>
    </source>
</evidence>
<evidence type="ECO:0000313" key="15">
    <source>
        <dbReference type="Proteomes" id="UP001174677"/>
    </source>
</evidence>
<evidence type="ECO:0000256" key="8">
    <source>
        <dbReference type="ARBA" id="ARBA00023288"/>
    </source>
</evidence>
<evidence type="ECO:0000259" key="13">
    <source>
        <dbReference type="PROSITE" id="PS51485"/>
    </source>
</evidence>
<dbReference type="InterPro" id="IPR008972">
    <property type="entry name" value="Cupredoxin"/>
</dbReference>
<feature type="region of interest" description="Disordered" evidence="10">
    <location>
        <begin position="144"/>
        <end position="183"/>
    </location>
</feature>